<dbReference type="PANTHER" id="PTHR47640:SF5">
    <property type="entry name" value="RRM DOMAIN-CONTAINING PROTEIN"/>
    <property type="match status" value="1"/>
</dbReference>
<accession>A0A7M7RAI8</accession>
<dbReference type="GO" id="GO:0009967">
    <property type="term" value="P:positive regulation of signal transduction"/>
    <property type="evidence" value="ECO:0007669"/>
    <property type="project" value="UniProtKB-ARBA"/>
</dbReference>
<reference evidence="5" key="2">
    <citation type="submission" date="2021-01" db="UniProtKB">
        <authorList>
            <consortium name="EnsemblMetazoa"/>
        </authorList>
    </citation>
    <scope>IDENTIFICATION</scope>
</reference>
<dbReference type="InterPro" id="IPR012677">
    <property type="entry name" value="Nucleotide-bd_a/b_plait_sf"/>
</dbReference>
<keyword evidence="1" id="KW-0677">Repeat</keyword>
<dbReference type="FunFam" id="3.30.70.330:FF:000383">
    <property type="entry name" value="Sex lethal, isoform D"/>
    <property type="match status" value="1"/>
</dbReference>
<dbReference type="InterPro" id="IPR035979">
    <property type="entry name" value="RBD_domain_sf"/>
</dbReference>
<dbReference type="SUPFAM" id="SSF54928">
    <property type="entry name" value="RNA-binding domain, RBD"/>
    <property type="match status" value="2"/>
</dbReference>
<dbReference type="GO" id="GO:0043488">
    <property type="term" value="P:regulation of mRNA stability"/>
    <property type="evidence" value="ECO:0000318"/>
    <property type="project" value="GO_Central"/>
</dbReference>
<dbReference type="PROSITE" id="PS50102">
    <property type="entry name" value="RRM"/>
    <property type="match status" value="3"/>
</dbReference>
<dbReference type="SMART" id="SM00360">
    <property type="entry name" value="RRM"/>
    <property type="match status" value="3"/>
</dbReference>
<dbReference type="InParanoid" id="A0A7M7RAI8"/>
<dbReference type="InterPro" id="IPR003954">
    <property type="entry name" value="RRM_euk-type"/>
</dbReference>
<feature type="domain" description="RRM" evidence="4">
    <location>
        <begin position="223"/>
        <end position="296"/>
    </location>
</feature>
<dbReference type="InterPro" id="IPR000504">
    <property type="entry name" value="RRM_dom"/>
</dbReference>
<dbReference type="GO" id="GO:0034063">
    <property type="term" value="P:stress granule assembly"/>
    <property type="evidence" value="ECO:0000318"/>
    <property type="project" value="GO_Central"/>
</dbReference>
<dbReference type="RefSeq" id="XP_782936.3">
    <property type="nucleotide sequence ID" value="XM_777843.5"/>
</dbReference>
<evidence type="ECO:0000259" key="4">
    <source>
        <dbReference type="PROSITE" id="PS50102"/>
    </source>
</evidence>
<dbReference type="CDD" id="cd12354">
    <property type="entry name" value="RRM3_TIA1_like"/>
    <property type="match status" value="1"/>
</dbReference>
<dbReference type="Pfam" id="PF00076">
    <property type="entry name" value="RRM_1"/>
    <property type="match status" value="3"/>
</dbReference>
<dbReference type="InterPro" id="IPR050825">
    <property type="entry name" value="RBM42_RBP45_47-like"/>
</dbReference>
<evidence type="ECO:0000256" key="2">
    <source>
        <dbReference type="ARBA" id="ARBA00022884"/>
    </source>
</evidence>
<dbReference type="GeneID" id="577629"/>
<dbReference type="Gene3D" id="3.30.70.330">
    <property type="match status" value="3"/>
</dbReference>
<keyword evidence="6" id="KW-1185">Reference proteome</keyword>
<dbReference type="GO" id="GO:0000184">
    <property type="term" value="P:nuclear-transcribed mRNA catabolic process, nonsense-mediated decay"/>
    <property type="evidence" value="ECO:0000318"/>
    <property type="project" value="GO_Central"/>
</dbReference>
<dbReference type="OrthoDB" id="439808at2759"/>
<evidence type="ECO:0000256" key="3">
    <source>
        <dbReference type="PROSITE-ProRule" id="PRU00176"/>
    </source>
</evidence>
<proteinExistence type="predicted"/>
<dbReference type="EnsemblMetazoa" id="XM_777843">
    <property type="protein sequence ID" value="XP_782936"/>
    <property type="gene ID" value="LOC577629"/>
</dbReference>
<sequence length="430" mass="47111">MNVMDGGMGMDPYFRMMCEEDAQPRTLYVGNLDRRVTEELVFQLFLQIAPSKTKSCKMIADHGNSDPYCFVEFYDSVTAEAAMVAMNGRTVFDKPIKVNWATTQGSRKDTTHHHHVFVGDLVQEMKTAELRALFDKYGSITDARVVRDPETGKSRCYGFVSFEQEEDAQCAIKEMNGAILPQYPGMKAIRTGWATRKPTSHKPPQIEAKDYERVLNETSPNNCTVYVGGLQFKFSAEDLLRKVFGPFGAIQEVRTFPEKAFAFVRFANHESATNAIVSVHGSPIEGHVVKCSWGKESNESSGFQQPQAPSQQLQVQQGVGQFYQQQTPQQQQQGGFNQFSQYGYQQYPVGGGGQQYVVGGVPQSQQYGYYQNPGVVMQGGYVGGYNGGGGGGGGGTQGGYVMQQQGGGGGASAAVYPNSTQAGYIQPGYQ</sequence>
<dbReference type="GO" id="GO:0010494">
    <property type="term" value="C:cytoplasmic stress granule"/>
    <property type="evidence" value="ECO:0000318"/>
    <property type="project" value="GO_Central"/>
</dbReference>
<feature type="domain" description="RRM" evidence="4">
    <location>
        <begin position="25"/>
        <end position="103"/>
    </location>
</feature>
<evidence type="ECO:0000313" key="5">
    <source>
        <dbReference type="EnsemblMetazoa" id="XP_782936"/>
    </source>
</evidence>
<protein>
    <recommendedName>
        <fullName evidence="4">RRM domain-containing protein</fullName>
    </recommendedName>
</protein>
<evidence type="ECO:0000313" key="6">
    <source>
        <dbReference type="Proteomes" id="UP000007110"/>
    </source>
</evidence>
<name>A0A7M7RAI8_STRPU</name>
<evidence type="ECO:0000256" key="1">
    <source>
        <dbReference type="ARBA" id="ARBA00022737"/>
    </source>
</evidence>
<keyword evidence="2 3" id="KW-0694">RNA-binding</keyword>
<dbReference type="PANTHER" id="PTHR47640">
    <property type="entry name" value="TRNA SELENOCYSTEINE 1-ASSOCIATED PROTEIN 1-RELATED-RELATED"/>
    <property type="match status" value="1"/>
</dbReference>
<reference evidence="6" key="1">
    <citation type="submission" date="2015-02" db="EMBL/GenBank/DDBJ databases">
        <title>Genome sequencing for Strongylocentrotus purpuratus.</title>
        <authorList>
            <person name="Murali S."/>
            <person name="Liu Y."/>
            <person name="Vee V."/>
            <person name="English A."/>
            <person name="Wang M."/>
            <person name="Skinner E."/>
            <person name="Han Y."/>
            <person name="Muzny D.M."/>
            <person name="Worley K.C."/>
            <person name="Gibbs R.A."/>
        </authorList>
    </citation>
    <scope>NUCLEOTIDE SEQUENCE</scope>
</reference>
<organism evidence="5 6">
    <name type="scientific">Strongylocentrotus purpuratus</name>
    <name type="common">Purple sea urchin</name>
    <dbReference type="NCBI Taxonomy" id="7668"/>
    <lineage>
        <taxon>Eukaryota</taxon>
        <taxon>Metazoa</taxon>
        <taxon>Echinodermata</taxon>
        <taxon>Eleutherozoa</taxon>
        <taxon>Echinozoa</taxon>
        <taxon>Echinoidea</taxon>
        <taxon>Euechinoidea</taxon>
        <taxon>Echinacea</taxon>
        <taxon>Camarodonta</taxon>
        <taxon>Echinidea</taxon>
        <taxon>Strongylocentrotidae</taxon>
        <taxon>Strongylocentrotus</taxon>
    </lineage>
</organism>
<dbReference type="GO" id="GO:0003729">
    <property type="term" value="F:mRNA binding"/>
    <property type="evidence" value="ECO:0000318"/>
    <property type="project" value="GO_Central"/>
</dbReference>
<dbReference type="SMART" id="SM00361">
    <property type="entry name" value="RRM_1"/>
    <property type="match status" value="2"/>
</dbReference>
<dbReference type="AlphaFoldDB" id="A0A7M7RAI8"/>
<dbReference type="Proteomes" id="UP000007110">
    <property type="component" value="Unassembled WGS sequence"/>
</dbReference>
<feature type="domain" description="RRM" evidence="4">
    <location>
        <begin position="114"/>
        <end position="196"/>
    </location>
</feature>
<dbReference type="OMA" id="RINWASK"/>